<dbReference type="AlphaFoldDB" id="A0A210PY13"/>
<name>A0A210PY13_MIZYE</name>
<keyword evidence="2" id="KW-1185">Reference proteome</keyword>
<sequence length="302" mass="34691">MTQRVLSCGCGIFKRWKTVLLNTPRSFSSGGPDRAAQTSSRSNAVKETHISKLLTLRSLNNSDKQSRKLVLLFDWLYAKPAAVEKYCKLYHDQGLDVLTINGRLAHFLWPPEGYKLAESILSYTLEEHKNDVIVHAFSVGAYLFTLCLMLSRREPEKYGAFRDKVKGQVFDSIVLGSYDHMSTGIAVALPGTNLMKKPILQMMDVYYNMTKETTRDEYDKLVDLFKVDPIMAPTLLFYSYNDPMCYVPSIEEMITNWHRDLPALDVTSKCWEKSIHAAHLKFHQEEYLNHWGAWMTKISQNS</sequence>
<comment type="caution">
    <text evidence="1">The sequence shown here is derived from an EMBL/GenBank/DDBJ whole genome shotgun (WGS) entry which is preliminary data.</text>
</comment>
<dbReference type="OrthoDB" id="77878at2759"/>
<protein>
    <submittedName>
        <fullName evidence="1">Transmembrane protein 53-B</fullName>
    </submittedName>
</protein>
<evidence type="ECO:0000313" key="2">
    <source>
        <dbReference type="Proteomes" id="UP000242188"/>
    </source>
</evidence>
<dbReference type="SUPFAM" id="SSF53474">
    <property type="entry name" value="alpha/beta-Hydrolases"/>
    <property type="match status" value="1"/>
</dbReference>
<reference evidence="1 2" key="1">
    <citation type="journal article" date="2017" name="Nat. Ecol. Evol.">
        <title>Scallop genome provides insights into evolution of bilaterian karyotype and development.</title>
        <authorList>
            <person name="Wang S."/>
            <person name="Zhang J."/>
            <person name="Jiao W."/>
            <person name="Li J."/>
            <person name="Xun X."/>
            <person name="Sun Y."/>
            <person name="Guo X."/>
            <person name="Huan P."/>
            <person name="Dong B."/>
            <person name="Zhang L."/>
            <person name="Hu X."/>
            <person name="Sun X."/>
            <person name="Wang J."/>
            <person name="Zhao C."/>
            <person name="Wang Y."/>
            <person name="Wang D."/>
            <person name="Huang X."/>
            <person name="Wang R."/>
            <person name="Lv J."/>
            <person name="Li Y."/>
            <person name="Zhang Z."/>
            <person name="Liu B."/>
            <person name="Lu W."/>
            <person name="Hui Y."/>
            <person name="Liang J."/>
            <person name="Zhou Z."/>
            <person name="Hou R."/>
            <person name="Li X."/>
            <person name="Liu Y."/>
            <person name="Li H."/>
            <person name="Ning X."/>
            <person name="Lin Y."/>
            <person name="Zhao L."/>
            <person name="Xing Q."/>
            <person name="Dou J."/>
            <person name="Li Y."/>
            <person name="Mao J."/>
            <person name="Guo H."/>
            <person name="Dou H."/>
            <person name="Li T."/>
            <person name="Mu C."/>
            <person name="Jiang W."/>
            <person name="Fu Q."/>
            <person name="Fu X."/>
            <person name="Miao Y."/>
            <person name="Liu J."/>
            <person name="Yu Q."/>
            <person name="Li R."/>
            <person name="Liao H."/>
            <person name="Li X."/>
            <person name="Kong Y."/>
            <person name="Jiang Z."/>
            <person name="Chourrout D."/>
            <person name="Li R."/>
            <person name="Bao Z."/>
        </authorList>
    </citation>
    <scope>NUCLEOTIDE SEQUENCE [LARGE SCALE GENOMIC DNA]</scope>
    <source>
        <strain evidence="1 2">PY_sf001</strain>
    </source>
</reference>
<dbReference type="Proteomes" id="UP000242188">
    <property type="component" value="Unassembled WGS sequence"/>
</dbReference>
<keyword evidence="1" id="KW-0812">Transmembrane</keyword>
<proteinExistence type="predicted"/>
<accession>A0A210PY13</accession>
<dbReference type="PANTHER" id="PTHR20908:SF1">
    <property type="entry name" value="LD15586P"/>
    <property type="match status" value="1"/>
</dbReference>
<dbReference type="InterPro" id="IPR029058">
    <property type="entry name" value="AB_hydrolase_fold"/>
</dbReference>
<keyword evidence="1" id="KW-0472">Membrane</keyword>
<dbReference type="GO" id="GO:0017171">
    <property type="term" value="F:serine hydrolase activity"/>
    <property type="evidence" value="ECO:0007669"/>
    <property type="project" value="TreeGrafter"/>
</dbReference>
<evidence type="ECO:0000313" key="1">
    <source>
        <dbReference type="EMBL" id="OWF41380.1"/>
    </source>
</evidence>
<dbReference type="PANTHER" id="PTHR20908">
    <property type="entry name" value="LD15586P"/>
    <property type="match status" value="1"/>
</dbReference>
<gene>
    <name evidence="1" type="ORF">KP79_PYT14723</name>
</gene>
<organism evidence="1 2">
    <name type="scientific">Mizuhopecten yessoensis</name>
    <name type="common">Japanese scallop</name>
    <name type="synonym">Patinopecten yessoensis</name>
    <dbReference type="NCBI Taxonomy" id="6573"/>
    <lineage>
        <taxon>Eukaryota</taxon>
        <taxon>Metazoa</taxon>
        <taxon>Spiralia</taxon>
        <taxon>Lophotrochozoa</taxon>
        <taxon>Mollusca</taxon>
        <taxon>Bivalvia</taxon>
        <taxon>Autobranchia</taxon>
        <taxon>Pteriomorphia</taxon>
        <taxon>Pectinida</taxon>
        <taxon>Pectinoidea</taxon>
        <taxon>Pectinidae</taxon>
        <taxon>Mizuhopecten</taxon>
    </lineage>
</organism>
<dbReference type="InterPro" id="IPR008547">
    <property type="entry name" value="DUF829_TMEM53"/>
</dbReference>
<dbReference type="Pfam" id="PF05705">
    <property type="entry name" value="DUF829"/>
    <property type="match status" value="1"/>
</dbReference>
<dbReference type="Gene3D" id="3.40.50.1820">
    <property type="entry name" value="alpha/beta hydrolase"/>
    <property type="match status" value="1"/>
</dbReference>
<dbReference type="EMBL" id="NEDP02005404">
    <property type="protein sequence ID" value="OWF41380.1"/>
    <property type="molecule type" value="Genomic_DNA"/>
</dbReference>